<keyword evidence="7" id="KW-0325">Glycoprotein</keyword>
<dbReference type="PIRSF" id="PIRSF000137">
    <property type="entry name" value="Alcohol_oxidase"/>
    <property type="match status" value="1"/>
</dbReference>
<evidence type="ECO:0000256" key="1">
    <source>
        <dbReference type="ARBA" id="ARBA00001974"/>
    </source>
</evidence>
<dbReference type="Gene3D" id="3.30.560.10">
    <property type="entry name" value="Glucose Oxidase, domain 3"/>
    <property type="match status" value="1"/>
</dbReference>
<keyword evidence="15" id="KW-1185">Reference proteome</keyword>
<keyword evidence="6" id="KW-0560">Oxidoreductase</keyword>
<dbReference type="GO" id="GO:0050660">
    <property type="term" value="F:flavin adenine dinucleotide binding"/>
    <property type="evidence" value="ECO:0007669"/>
    <property type="project" value="InterPro"/>
</dbReference>
<feature type="domain" description="Glucose-methanol-choline oxidoreductase N-terminal" evidence="12">
    <location>
        <begin position="130"/>
        <end position="153"/>
    </location>
</feature>
<feature type="domain" description="Glucose-methanol-choline oxidoreductase N-terminal" evidence="13">
    <location>
        <begin position="322"/>
        <end position="336"/>
    </location>
</feature>
<dbReference type="PANTHER" id="PTHR11552:SF201">
    <property type="entry name" value="GLUCOSE-METHANOL-CHOLINE OXIDOREDUCTASE N-TERMINAL DOMAIN-CONTAINING PROTEIN"/>
    <property type="match status" value="1"/>
</dbReference>
<dbReference type="STRING" id="765440.A0A0C3CNS2"/>
<feature type="active site" description="Proton donor" evidence="8">
    <location>
        <position position="575"/>
    </location>
</feature>
<keyword evidence="3 10" id="KW-0285">Flavoprotein</keyword>
<reference evidence="14 15" key="1">
    <citation type="submission" date="2014-04" db="EMBL/GenBank/DDBJ databases">
        <authorList>
            <consortium name="DOE Joint Genome Institute"/>
            <person name="Kuo A."/>
            <person name="Tarkka M."/>
            <person name="Buscot F."/>
            <person name="Kohler A."/>
            <person name="Nagy L.G."/>
            <person name="Floudas D."/>
            <person name="Copeland A."/>
            <person name="Barry K.W."/>
            <person name="Cichocki N."/>
            <person name="Veneault-Fourrey C."/>
            <person name="LaButti K."/>
            <person name="Lindquist E.A."/>
            <person name="Lipzen A."/>
            <person name="Lundell T."/>
            <person name="Morin E."/>
            <person name="Murat C."/>
            <person name="Sun H."/>
            <person name="Tunlid A."/>
            <person name="Henrissat B."/>
            <person name="Grigoriev I.V."/>
            <person name="Hibbett D.S."/>
            <person name="Martin F."/>
            <person name="Nordberg H.P."/>
            <person name="Cantor M.N."/>
            <person name="Hua S.X."/>
        </authorList>
    </citation>
    <scope>NUCLEOTIDE SEQUENCE [LARGE SCALE GENOMIC DNA]</scope>
    <source>
        <strain evidence="14 15">F 1598</strain>
    </source>
</reference>
<dbReference type="SUPFAM" id="SSF54373">
    <property type="entry name" value="FAD-linked reductases, C-terminal domain"/>
    <property type="match status" value="1"/>
</dbReference>
<dbReference type="InterPro" id="IPR012132">
    <property type="entry name" value="GMC_OxRdtase"/>
</dbReference>
<evidence type="ECO:0000256" key="9">
    <source>
        <dbReference type="PIRSR" id="PIRSR000137-2"/>
    </source>
</evidence>
<feature type="signal peptide" evidence="11">
    <location>
        <begin position="1"/>
        <end position="17"/>
    </location>
</feature>
<keyword evidence="4 11" id="KW-0732">Signal</keyword>
<gene>
    <name evidence="14" type="ORF">PILCRDRAFT_128252</name>
</gene>
<evidence type="ECO:0000256" key="8">
    <source>
        <dbReference type="PIRSR" id="PIRSR000137-1"/>
    </source>
</evidence>
<dbReference type="Proteomes" id="UP000054166">
    <property type="component" value="Unassembled WGS sequence"/>
</dbReference>
<evidence type="ECO:0000256" key="2">
    <source>
        <dbReference type="ARBA" id="ARBA00010790"/>
    </source>
</evidence>
<dbReference type="PROSITE" id="PS00623">
    <property type="entry name" value="GMC_OXRED_1"/>
    <property type="match status" value="1"/>
</dbReference>
<dbReference type="Pfam" id="PF05199">
    <property type="entry name" value="GMC_oxred_C"/>
    <property type="match status" value="1"/>
</dbReference>
<sequence>MKLVLALKLGLIGTTLARVSPRSSFARTAKADSNIVSRSISSDAERFATSSYDYIVVGGGTAGLTVAARLSENDHYTVGVLEAGGSGFGDPIVDIPGKYGADVGTIYDWNYTTTAGTGVTDVPSVPWARGKMLGGSTGLNFLVWNRASRHEYDAWERLGNEGWNWESMYSYMKKAESFHQPSRELASSFGIDVSASDYGSTGSVQISFTKYVSPLARKWFHALESLGIMKNDHPLAGNNVGASMQPSDIDPRNTTRSYAAPAYLFPIADRKNLDVLIDALVRKINWSSKKSGGNVVAKSVTFTSGGKEYTVAAKREVIISCGTVNTPQLLELSGIGAKTVLDKAGVDLVIDLPSVGENLQDHLLNCGVWERKNNAITLDTLRNNMSFAQQQAALYANQSDDPASILDETVPNIAYLPLSTVVGETDAKALVAEAVAYVNASTAPYKRALQEQLLFLQQYSDVVGQIEFFALDGFQCPAGTPEPNKTYTTFAAPQQHSLSRGSVHINSSSASDYPVIKPNYYSVPFDHKVAVAGVVYLRKIAATSLYAPLFSTEILPGEEADLQHYTLTRFGTEFHPVGTASMLPKTQGGVVDSSLKVYGTSNVRVVDASIIPLHISAHTQATVYGIAEKAADIILLG</sequence>
<dbReference type="HOGENOM" id="CLU_002865_6_1_1"/>
<evidence type="ECO:0000313" key="14">
    <source>
        <dbReference type="EMBL" id="KIM91387.1"/>
    </source>
</evidence>
<feature type="binding site" evidence="9">
    <location>
        <begin position="140"/>
        <end position="143"/>
    </location>
    <ligand>
        <name>FAD</name>
        <dbReference type="ChEBI" id="CHEBI:57692"/>
    </ligand>
</feature>
<feature type="active site" description="Proton acceptor" evidence="8">
    <location>
        <position position="618"/>
    </location>
</feature>
<dbReference type="PROSITE" id="PS00624">
    <property type="entry name" value="GMC_OXRED_2"/>
    <property type="match status" value="1"/>
</dbReference>
<evidence type="ECO:0000259" key="13">
    <source>
        <dbReference type="PROSITE" id="PS00624"/>
    </source>
</evidence>
<feature type="chain" id="PRO_5002162731" evidence="11">
    <location>
        <begin position="18"/>
        <end position="637"/>
    </location>
</feature>
<dbReference type="InterPro" id="IPR007867">
    <property type="entry name" value="GMC_OxRtase_C"/>
</dbReference>
<dbReference type="SUPFAM" id="SSF51905">
    <property type="entry name" value="FAD/NAD(P)-binding domain"/>
    <property type="match status" value="1"/>
</dbReference>
<dbReference type="OrthoDB" id="269227at2759"/>
<dbReference type="InParanoid" id="A0A0C3CNS2"/>
<feature type="binding site" evidence="9">
    <location>
        <position position="281"/>
    </location>
    <ligand>
        <name>FAD</name>
        <dbReference type="ChEBI" id="CHEBI:57692"/>
    </ligand>
</feature>
<evidence type="ECO:0000256" key="10">
    <source>
        <dbReference type="RuleBase" id="RU003968"/>
    </source>
</evidence>
<comment type="cofactor">
    <cofactor evidence="1 9">
        <name>FAD</name>
        <dbReference type="ChEBI" id="CHEBI:57692"/>
    </cofactor>
</comment>
<dbReference type="InterPro" id="IPR036188">
    <property type="entry name" value="FAD/NAD-bd_sf"/>
</dbReference>
<dbReference type="Gene3D" id="3.50.50.60">
    <property type="entry name" value="FAD/NAD(P)-binding domain"/>
    <property type="match status" value="1"/>
</dbReference>
<keyword evidence="5 9" id="KW-0274">FAD</keyword>
<comment type="similarity">
    <text evidence="2 10">Belongs to the GMC oxidoreductase family.</text>
</comment>
<dbReference type="EMBL" id="KN832971">
    <property type="protein sequence ID" value="KIM91387.1"/>
    <property type="molecule type" value="Genomic_DNA"/>
</dbReference>
<evidence type="ECO:0000256" key="3">
    <source>
        <dbReference type="ARBA" id="ARBA00022630"/>
    </source>
</evidence>
<dbReference type="InterPro" id="IPR000172">
    <property type="entry name" value="GMC_OxRdtase_N"/>
</dbReference>
<reference evidence="15" key="2">
    <citation type="submission" date="2015-01" db="EMBL/GenBank/DDBJ databases">
        <title>Evolutionary Origins and Diversification of the Mycorrhizal Mutualists.</title>
        <authorList>
            <consortium name="DOE Joint Genome Institute"/>
            <consortium name="Mycorrhizal Genomics Consortium"/>
            <person name="Kohler A."/>
            <person name="Kuo A."/>
            <person name="Nagy L.G."/>
            <person name="Floudas D."/>
            <person name="Copeland A."/>
            <person name="Barry K.W."/>
            <person name="Cichocki N."/>
            <person name="Veneault-Fourrey C."/>
            <person name="LaButti K."/>
            <person name="Lindquist E.A."/>
            <person name="Lipzen A."/>
            <person name="Lundell T."/>
            <person name="Morin E."/>
            <person name="Murat C."/>
            <person name="Riley R."/>
            <person name="Ohm R."/>
            <person name="Sun H."/>
            <person name="Tunlid A."/>
            <person name="Henrissat B."/>
            <person name="Grigoriev I.V."/>
            <person name="Hibbett D.S."/>
            <person name="Martin F."/>
        </authorList>
    </citation>
    <scope>NUCLEOTIDE SEQUENCE [LARGE SCALE GENOMIC DNA]</scope>
    <source>
        <strain evidence="15">F 1598</strain>
    </source>
</reference>
<protein>
    <submittedName>
        <fullName evidence="14">GMC oxidoreductase</fullName>
    </submittedName>
</protein>
<evidence type="ECO:0000259" key="12">
    <source>
        <dbReference type="PROSITE" id="PS00623"/>
    </source>
</evidence>
<dbReference type="GO" id="GO:0016614">
    <property type="term" value="F:oxidoreductase activity, acting on CH-OH group of donors"/>
    <property type="evidence" value="ECO:0007669"/>
    <property type="project" value="InterPro"/>
</dbReference>
<proteinExistence type="inferred from homology"/>
<dbReference type="PANTHER" id="PTHR11552">
    <property type="entry name" value="GLUCOSE-METHANOL-CHOLINE GMC OXIDOREDUCTASE"/>
    <property type="match status" value="1"/>
</dbReference>
<evidence type="ECO:0000313" key="15">
    <source>
        <dbReference type="Proteomes" id="UP000054166"/>
    </source>
</evidence>
<dbReference type="AlphaFoldDB" id="A0A0C3CNS2"/>
<evidence type="ECO:0000256" key="11">
    <source>
        <dbReference type="SAM" id="SignalP"/>
    </source>
</evidence>
<evidence type="ECO:0000256" key="5">
    <source>
        <dbReference type="ARBA" id="ARBA00022827"/>
    </source>
</evidence>
<evidence type="ECO:0000256" key="7">
    <source>
        <dbReference type="ARBA" id="ARBA00023180"/>
    </source>
</evidence>
<accession>A0A0C3CNS2</accession>
<evidence type="ECO:0000256" key="6">
    <source>
        <dbReference type="ARBA" id="ARBA00023002"/>
    </source>
</evidence>
<organism evidence="14 15">
    <name type="scientific">Piloderma croceum (strain F 1598)</name>
    <dbReference type="NCBI Taxonomy" id="765440"/>
    <lineage>
        <taxon>Eukaryota</taxon>
        <taxon>Fungi</taxon>
        <taxon>Dikarya</taxon>
        <taxon>Basidiomycota</taxon>
        <taxon>Agaricomycotina</taxon>
        <taxon>Agaricomycetes</taxon>
        <taxon>Agaricomycetidae</taxon>
        <taxon>Atheliales</taxon>
        <taxon>Atheliaceae</taxon>
        <taxon>Piloderma</taxon>
    </lineage>
</organism>
<name>A0A0C3CNS2_PILCF</name>
<dbReference type="Pfam" id="PF00732">
    <property type="entry name" value="GMC_oxred_N"/>
    <property type="match status" value="1"/>
</dbReference>
<evidence type="ECO:0000256" key="4">
    <source>
        <dbReference type="ARBA" id="ARBA00022729"/>
    </source>
</evidence>